<evidence type="ECO:0000313" key="4">
    <source>
        <dbReference type="Proteomes" id="UP000246121"/>
    </source>
</evidence>
<feature type="compositionally biased region" description="Polar residues" evidence="2">
    <location>
        <begin position="724"/>
        <end position="733"/>
    </location>
</feature>
<dbReference type="EMBL" id="PRFA01000017">
    <property type="protein sequence ID" value="PWU96992.1"/>
    <property type="molecule type" value="Genomic_DNA"/>
</dbReference>
<dbReference type="VEuPathDB" id="TriTrypDB:TcCLB.506871.20"/>
<comment type="caution">
    <text evidence="3">The sequence shown here is derived from an EMBL/GenBank/DDBJ whole genome shotgun (WGS) entry which is preliminary data.</text>
</comment>
<keyword evidence="1" id="KW-0175">Coiled coil</keyword>
<dbReference type="Proteomes" id="UP000246121">
    <property type="component" value="Unassembled WGS sequence"/>
</dbReference>
<dbReference type="VEuPathDB" id="TriTrypDB:TCSYLVIO_004181"/>
<feature type="compositionally biased region" description="Polar residues" evidence="2">
    <location>
        <begin position="651"/>
        <end position="660"/>
    </location>
</feature>
<dbReference type="VEuPathDB" id="TriTrypDB:BCY84_18390"/>
<name>A0A2V2VNJ2_TRYCR</name>
<dbReference type="VEuPathDB" id="TriTrypDB:TcBrA4_0104170"/>
<sequence>MLRRSGPSFRRRTVTEKAVQTEVSFPFECVDTNKHYEELASEQFQDLCRLRDLIREAMKEVACSVYDVVAFKDILFKIEDELPSKLPVTDILLLSSKLFRRTSGLGHLLACLFAVMFAEEHADENFHFTEIRVLRRELLDVKQQFARAEKERARLQHMLDDVGRVAMNHSRAVDLLETRNTALQMQTSGLEDQMALLFSQVNRDLHRQCKDAYEKVTNEIDSQDRMGLTRVTFRQTMDSLSDQLRHSRNLINDVRELVMSCAQGSSGGGRNVDAQISKEPSIRFKLKQVENNFQQLVGRFSSVKGVVAETAQELVNALQERKNILYLSLQHIRLYDIQNSRMRQSKAIVVTMRKKMEELLKRISLTFPPGAVTFVDRIGRISTQQWQVGQTLATLRQQKNADQQTEETASDVGKAKNFSSGILSSNEACTLQEDQRGSEPLDAELYGTSDVTKIPFQTVYNLVDVIKQAENSMESLNNVLNFESEINAFLKTLTLSLSTTPRHVDEPLGEMENEDEIFERAVHPTGNFSIQGPSMAEHSPRKLERESEAAASQYALMSSYHGDRRGSHEVDKLKSEAAEQAERLKKLQEQLDSIQPEFAAKINFLRQVYEARICDLETKEANYNRRLNSISPQREGRERRESKIQIRSDRSVPSSQLQETTEPEKARKKGDKDQLLHARSEWQQTKPVLQANKKTRDATLGELNKMMRGGGDANVKAGKRSATRSRSPSAKTT</sequence>
<dbReference type="VEuPathDB" id="TriTrypDB:TcYC6_0053090"/>
<dbReference type="VEuPathDB" id="TriTrypDB:ECC02_003778"/>
<accession>A0A2V2VNJ2</accession>
<dbReference type="VEuPathDB" id="TriTrypDB:TcCL_NonESM00959"/>
<gene>
    <name evidence="3" type="ORF">C4B63_17g114</name>
</gene>
<feature type="compositionally biased region" description="Basic and acidic residues" evidence="2">
    <location>
        <begin position="634"/>
        <end position="650"/>
    </location>
</feature>
<reference evidence="3 4" key="1">
    <citation type="journal article" date="2018" name="Microb. Genom.">
        <title>Expanding an expanded genome: long-read sequencing of Trypanosoma cruzi.</title>
        <authorList>
            <person name="Berna L."/>
            <person name="Rodriguez M."/>
            <person name="Chiribao M.L."/>
            <person name="Parodi-Talice A."/>
            <person name="Pita S."/>
            <person name="Rijo G."/>
            <person name="Alvarez-Valin F."/>
            <person name="Robello C."/>
        </authorList>
    </citation>
    <scope>NUCLEOTIDE SEQUENCE [LARGE SCALE GENOMIC DNA]</scope>
    <source>
        <strain evidence="3 4">Dm28c</strain>
    </source>
</reference>
<dbReference type="VEuPathDB" id="TriTrypDB:C3747_12g108"/>
<protein>
    <submittedName>
        <fullName evidence="3">Uncharacterized protein</fullName>
    </submittedName>
</protein>
<evidence type="ECO:0000256" key="2">
    <source>
        <dbReference type="SAM" id="MobiDB-lite"/>
    </source>
</evidence>
<feature type="region of interest" description="Disordered" evidence="2">
    <location>
        <begin position="627"/>
        <end position="733"/>
    </location>
</feature>
<dbReference type="VEuPathDB" id="TriTrypDB:TCDM_04448"/>
<evidence type="ECO:0000313" key="3">
    <source>
        <dbReference type="EMBL" id="PWU96992.1"/>
    </source>
</evidence>
<dbReference type="VEuPathDB" id="TriTrypDB:TcCLB.507507.10"/>
<organism evidence="3 4">
    <name type="scientific">Trypanosoma cruzi</name>
    <dbReference type="NCBI Taxonomy" id="5693"/>
    <lineage>
        <taxon>Eukaryota</taxon>
        <taxon>Discoba</taxon>
        <taxon>Euglenozoa</taxon>
        <taxon>Kinetoplastea</taxon>
        <taxon>Metakinetoplastina</taxon>
        <taxon>Trypanosomatida</taxon>
        <taxon>Trypanosomatidae</taxon>
        <taxon>Trypanosoma</taxon>
        <taxon>Schizotrypanum</taxon>
    </lineage>
</organism>
<dbReference type="VEuPathDB" id="TriTrypDB:C4B63_17g114"/>
<dbReference type="VEuPathDB" id="TriTrypDB:Tc_MARK_2927"/>
<dbReference type="AlphaFoldDB" id="A0A2V2VNJ2"/>
<feature type="compositionally biased region" description="Basic and acidic residues" evidence="2">
    <location>
        <begin position="662"/>
        <end position="680"/>
    </location>
</feature>
<dbReference type="VEuPathDB" id="TriTrypDB:TcG_00249"/>
<proteinExistence type="predicted"/>
<evidence type="ECO:0000256" key="1">
    <source>
        <dbReference type="SAM" id="Coils"/>
    </source>
</evidence>
<feature type="coiled-coil region" evidence="1">
    <location>
        <begin position="131"/>
        <end position="158"/>
    </location>
</feature>